<dbReference type="GO" id="GO:0016787">
    <property type="term" value="F:hydrolase activity"/>
    <property type="evidence" value="ECO:0007669"/>
    <property type="project" value="UniProtKB-KW"/>
</dbReference>
<keyword evidence="7" id="KW-1185">Reference proteome</keyword>
<gene>
    <name evidence="6" type="ORF">CHGG_06827</name>
</gene>
<dbReference type="InParanoid" id="Q2GYX7"/>
<comment type="similarity">
    <text evidence="1">Belongs to the peptidase S33 family.</text>
</comment>
<proteinExistence type="inferred from homology"/>
<keyword evidence="3" id="KW-0732">Signal</keyword>
<evidence type="ECO:0000313" key="6">
    <source>
        <dbReference type="EMBL" id="EAQ85574.1"/>
    </source>
</evidence>
<dbReference type="HOGENOM" id="CLU_013364_5_0_1"/>
<dbReference type="InterPro" id="IPR000073">
    <property type="entry name" value="AB_hydrolase_1"/>
</dbReference>
<dbReference type="InterPro" id="IPR013595">
    <property type="entry name" value="Pept_S33_TAP-like_C"/>
</dbReference>
<dbReference type="PANTHER" id="PTHR43248:SF25">
    <property type="entry name" value="AB HYDROLASE-1 DOMAIN-CONTAINING PROTEIN-RELATED"/>
    <property type="match status" value="1"/>
</dbReference>
<dbReference type="eggNOG" id="ENOG502RZ4D">
    <property type="taxonomic scope" value="Eukaryota"/>
</dbReference>
<dbReference type="Pfam" id="PF00561">
    <property type="entry name" value="Abhydrolase_1"/>
    <property type="match status" value="1"/>
</dbReference>
<dbReference type="GeneID" id="4393589"/>
<dbReference type="RefSeq" id="XP_001224483.1">
    <property type="nucleotide sequence ID" value="XM_001224482.1"/>
</dbReference>
<dbReference type="AlphaFoldDB" id="Q2GYX7"/>
<dbReference type="STRING" id="306901.Q2GYX7"/>
<evidence type="ECO:0000313" key="7">
    <source>
        <dbReference type="Proteomes" id="UP000001056"/>
    </source>
</evidence>
<dbReference type="PANTHER" id="PTHR43248">
    <property type="entry name" value="2-SUCCINYL-6-HYDROXY-2,4-CYCLOHEXADIENE-1-CARBOXYLATE SYNTHASE"/>
    <property type="match status" value="1"/>
</dbReference>
<sequence length="498" mass="53740">MPSTKSLLLALGISAVQAVPKPQGGEGIQWGKCNIETKGLPVECATLPVPLDYSNDSCGDTLDLALIRYPAQNGPSQGTIILNFGGPGQDGLNNMISYAPIQGPWDPRGTGKTLRFACFDPEEIGLTLAYELPDESPEVRQRVWDEAGYIAGNCSERLGDTGDLVGMAFTVRDMFQIVDALNEDGKLRYWGISGGTTLGATAAAMFPNRIDKVVLDGVMNAHEYYHSVGETNIVISADDTFLGFIRACFDNPKKCPLTAVADSADTALDAIVNTFEKLKTEPLLIPVENADPIPISYSIANSFTLSTLYRPNSYQLLAAILTAVIQEDTDALVEAFSGEGGPRAVPQEAQAVMGIRCGDKIPREDELSDLNEVDKKFRDTSKYFPGFGVGYYVYACAQWGFVAKERYDGDFRVRTSSPLLFIGNTYDPVTPLASAQNMSVGFEGSVLLQQDGFGHTSIAQTSNCTNEAIAKYFADGTLPKEGTICATNDPLFANDEEI</sequence>
<evidence type="ECO:0000256" key="1">
    <source>
        <dbReference type="ARBA" id="ARBA00010088"/>
    </source>
</evidence>
<feature type="chain" id="PRO_5004208739" evidence="3">
    <location>
        <begin position="19"/>
        <end position="498"/>
    </location>
</feature>
<dbReference type="InterPro" id="IPR029058">
    <property type="entry name" value="AB_hydrolase_fold"/>
</dbReference>
<accession>Q2GYX7</accession>
<dbReference type="ESTHER" id="chagb-q2gyx7">
    <property type="family name" value="AlphaBeta_hydrolase"/>
</dbReference>
<evidence type="ECO:0000256" key="2">
    <source>
        <dbReference type="ARBA" id="ARBA00022801"/>
    </source>
</evidence>
<dbReference type="OrthoDB" id="425534at2759"/>
<dbReference type="Gene3D" id="3.40.50.1820">
    <property type="entry name" value="alpha/beta hydrolase"/>
    <property type="match status" value="1"/>
</dbReference>
<evidence type="ECO:0000259" key="5">
    <source>
        <dbReference type="Pfam" id="PF08386"/>
    </source>
</evidence>
<feature type="domain" description="Peptidase S33 tripeptidyl aminopeptidase-like C-terminal" evidence="5">
    <location>
        <begin position="393"/>
        <end position="485"/>
    </location>
</feature>
<evidence type="ECO:0000256" key="3">
    <source>
        <dbReference type="SAM" id="SignalP"/>
    </source>
</evidence>
<dbReference type="InterPro" id="IPR051601">
    <property type="entry name" value="Serine_prot/Carboxylest_S33"/>
</dbReference>
<protein>
    <submittedName>
        <fullName evidence="6">Uncharacterized protein</fullName>
    </submittedName>
</protein>
<name>Q2GYX7_CHAGB</name>
<feature type="domain" description="AB hydrolase-1" evidence="4">
    <location>
        <begin position="165"/>
        <end position="232"/>
    </location>
</feature>
<organism evidence="6 7">
    <name type="scientific">Chaetomium globosum (strain ATCC 6205 / CBS 148.51 / DSM 1962 / NBRC 6347 / NRRL 1970)</name>
    <name type="common">Soil fungus</name>
    <dbReference type="NCBI Taxonomy" id="306901"/>
    <lineage>
        <taxon>Eukaryota</taxon>
        <taxon>Fungi</taxon>
        <taxon>Dikarya</taxon>
        <taxon>Ascomycota</taxon>
        <taxon>Pezizomycotina</taxon>
        <taxon>Sordariomycetes</taxon>
        <taxon>Sordariomycetidae</taxon>
        <taxon>Sordariales</taxon>
        <taxon>Chaetomiaceae</taxon>
        <taxon>Chaetomium</taxon>
    </lineage>
</organism>
<evidence type="ECO:0000259" key="4">
    <source>
        <dbReference type="Pfam" id="PF00561"/>
    </source>
</evidence>
<dbReference type="Pfam" id="PF08386">
    <property type="entry name" value="Abhydrolase_4"/>
    <property type="match status" value="1"/>
</dbReference>
<dbReference type="EMBL" id="CH408033">
    <property type="protein sequence ID" value="EAQ85574.1"/>
    <property type="molecule type" value="Genomic_DNA"/>
</dbReference>
<dbReference type="SUPFAM" id="SSF53474">
    <property type="entry name" value="alpha/beta-Hydrolases"/>
    <property type="match status" value="2"/>
</dbReference>
<dbReference type="OMA" id="RYWGISG"/>
<feature type="signal peptide" evidence="3">
    <location>
        <begin position="1"/>
        <end position="18"/>
    </location>
</feature>
<dbReference type="Proteomes" id="UP000001056">
    <property type="component" value="Unassembled WGS sequence"/>
</dbReference>
<dbReference type="VEuPathDB" id="FungiDB:CHGG_06827"/>
<reference evidence="7" key="1">
    <citation type="journal article" date="2015" name="Genome Announc.">
        <title>Draft genome sequence of the cellulolytic fungus Chaetomium globosum.</title>
        <authorList>
            <person name="Cuomo C.A."/>
            <person name="Untereiner W.A."/>
            <person name="Ma L.-J."/>
            <person name="Grabherr M."/>
            <person name="Birren B.W."/>
        </authorList>
    </citation>
    <scope>NUCLEOTIDE SEQUENCE [LARGE SCALE GENOMIC DNA]</scope>
    <source>
        <strain evidence="7">ATCC 6205 / CBS 148.51 / DSM 1962 / NBRC 6347 / NRRL 1970</strain>
    </source>
</reference>
<keyword evidence="2" id="KW-0378">Hydrolase</keyword>